<name>A0ABR1HSP3_9HYPO</name>
<dbReference type="SUPFAM" id="SSF51905">
    <property type="entry name" value="FAD/NAD(P)-binding domain"/>
    <property type="match status" value="1"/>
</dbReference>
<dbReference type="PANTHER" id="PTHR13789:SF314">
    <property type="entry name" value="FAD-BINDING DOMAIN-CONTAINING PROTEIN"/>
    <property type="match status" value="1"/>
</dbReference>
<evidence type="ECO:0000259" key="6">
    <source>
        <dbReference type="Pfam" id="PF01494"/>
    </source>
</evidence>
<evidence type="ECO:0000256" key="2">
    <source>
        <dbReference type="ARBA" id="ARBA00022630"/>
    </source>
</evidence>
<gene>
    <name evidence="7" type="ORF">QQZ08_008886</name>
</gene>
<reference evidence="7 8" key="1">
    <citation type="journal article" date="2025" name="Microbiol. Resour. Announc.">
        <title>Draft genome sequences for Neonectria magnoliae and Neonectria punicea, canker pathogens of Liriodendron tulipifera and Acer saccharum in West Virginia.</title>
        <authorList>
            <person name="Petronek H.M."/>
            <person name="Kasson M.T."/>
            <person name="Metheny A.M."/>
            <person name="Stauder C.M."/>
            <person name="Lovett B."/>
            <person name="Lynch S.C."/>
            <person name="Garnas J.R."/>
            <person name="Kasson L.R."/>
            <person name="Stajich J.E."/>
        </authorList>
    </citation>
    <scope>NUCLEOTIDE SEQUENCE [LARGE SCALE GENOMIC DNA]</scope>
    <source>
        <strain evidence="7 8">NRRL 64651</strain>
    </source>
</reference>
<evidence type="ECO:0000256" key="3">
    <source>
        <dbReference type="ARBA" id="ARBA00022827"/>
    </source>
</evidence>
<dbReference type="SUPFAM" id="SSF54373">
    <property type="entry name" value="FAD-linked reductases, C-terminal domain"/>
    <property type="match status" value="1"/>
</dbReference>
<dbReference type="InterPro" id="IPR050493">
    <property type="entry name" value="FAD-dep_Monooxygenase_BioMet"/>
</dbReference>
<comment type="similarity">
    <text evidence="1">Belongs to the paxM FAD-dependent monooxygenase family.</text>
</comment>
<feature type="domain" description="FAD-binding" evidence="6">
    <location>
        <begin position="9"/>
        <end position="339"/>
    </location>
</feature>
<sequence>MSEPTSLRIAIIGAGIGGLAAARVFREGNHQVTVYERNAEDAPEVGAAVGLGPNGSKMAKTLGLSRDILKPVVSSGFRSYDQHGTLLRESPMNCEKAFGSEWWMVHRQDLRAALLEAAVGRGPEIPGRPVEIVYQTAVDEVDAEHGIVTFADRSTTQVDLIIGADGVRSKARSAVVGLNQFDPVPVNLSLYRFTAPTAEVHQLLEAIPEPLSTEKGAFLLSFVADDGSNRNVVIYPCRNLEVLNFACAVPDTLLQQKSEQSWTMDGDLKEMLGHFKDFPPWLYAIMEKLDTVKLYQLRDADPIPSFVKGRVALIGDAAHPMVPYQGQGANQALEDAEGLRLFADAGASRDDVARILAKWDLLRRPRASQVQQYSRIAAAKVSPQVMMERMKFNWTYDGIGSVSDSESR</sequence>
<dbReference type="PANTHER" id="PTHR13789">
    <property type="entry name" value="MONOOXYGENASE"/>
    <property type="match status" value="1"/>
</dbReference>
<evidence type="ECO:0000256" key="4">
    <source>
        <dbReference type="ARBA" id="ARBA00023002"/>
    </source>
</evidence>
<keyword evidence="4" id="KW-0560">Oxidoreductase</keyword>
<dbReference type="EMBL" id="JAZAVK010000095">
    <property type="protein sequence ID" value="KAK7423842.1"/>
    <property type="molecule type" value="Genomic_DNA"/>
</dbReference>
<keyword evidence="8" id="KW-1185">Reference proteome</keyword>
<dbReference type="Proteomes" id="UP001498421">
    <property type="component" value="Unassembled WGS sequence"/>
</dbReference>
<dbReference type="InterPro" id="IPR002938">
    <property type="entry name" value="FAD-bd"/>
</dbReference>
<evidence type="ECO:0000256" key="5">
    <source>
        <dbReference type="ARBA" id="ARBA00023033"/>
    </source>
</evidence>
<dbReference type="Pfam" id="PF01494">
    <property type="entry name" value="FAD_binding_3"/>
    <property type="match status" value="1"/>
</dbReference>
<dbReference type="PRINTS" id="PR00420">
    <property type="entry name" value="RNGMNOXGNASE"/>
</dbReference>
<dbReference type="Gene3D" id="3.50.50.60">
    <property type="entry name" value="FAD/NAD(P)-binding domain"/>
    <property type="match status" value="1"/>
</dbReference>
<comment type="caution">
    <text evidence="7">The sequence shown here is derived from an EMBL/GenBank/DDBJ whole genome shotgun (WGS) entry which is preliminary data.</text>
</comment>
<evidence type="ECO:0000313" key="7">
    <source>
        <dbReference type="EMBL" id="KAK7423842.1"/>
    </source>
</evidence>
<organism evidence="7 8">
    <name type="scientific">Neonectria magnoliae</name>
    <dbReference type="NCBI Taxonomy" id="2732573"/>
    <lineage>
        <taxon>Eukaryota</taxon>
        <taxon>Fungi</taxon>
        <taxon>Dikarya</taxon>
        <taxon>Ascomycota</taxon>
        <taxon>Pezizomycotina</taxon>
        <taxon>Sordariomycetes</taxon>
        <taxon>Hypocreomycetidae</taxon>
        <taxon>Hypocreales</taxon>
        <taxon>Nectriaceae</taxon>
        <taxon>Neonectria</taxon>
    </lineage>
</organism>
<evidence type="ECO:0000313" key="8">
    <source>
        <dbReference type="Proteomes" id="UP001498421"/>
    </source>
</evidence>
<keyword evidence="2" id="KW-0285">Flavoprotein</keyword>
<keyword evidence="3" id="KW-0274">FAD</keyword>
<keyword evidence="5" id="KW-0503">Monooxygenase</keyword>
<dbReference type="InterPro" id="IPR036188">
    <property type="entry name" value="FAD/NAD-bd_sf"/>
</dbReference>
<accession>A0ABR1HSP3</accession>
<proteinExistence type="inferred from homology"/>
<protein>
    <recommendedName>
        <fullName evidence="6">FAD-binding domain-containing protein</fullName>
    </recommendedName>
</protein>
<evidence type="ECO:0000256" key="1">
    <source>
        <dbReference type="ARBA" id="ARBA00007992"/>
    </source>
</evidence>